<evidence type="ECO:0000313" key="2">
    <source>
        <dbReference type="Proteomes" id="UP001367676"/>
    </source>
</evidence>
<organism evidence="1 2">
    <name type="scientific">Parthenolecanium corni</name>
    <dbReference type="NCBI Taxonomy" id="536013"/>
    <lineage>
        <taxon>Eukaryota</taxon>
        <taxon>Metazoa</taxon>
        <taxon>Ecdysozoa</taxon>
        <taxon>Arthropoda</taxon>
        <taxon>Hexapoda</taxon>
        <taxon>Insecta</taxon>
        <taxon>Pterygota</taxon>
        <taxon>Neoptera</taxon>
        <taxon>Paraneoptera</taxon>
        <taxon>Hemiptera</taxon>
        <taxon>Sternorrhyncha</taxon>
        <taxon>Coccoidea</taxon>
        <taxon>Coccidae</taxon>
        <taxon>Parthenolecanium</taxon>
    </lineage>
</organism>
<gene>
    <name evidence="1" type="ORF">V9T40_009850</name>
</gene>
<dbReference type="EMBL" id="JBBCAQ010000013">
    <property type="protein sequence ID" value="KAK7600712.1"/>
    <property type="molecule type" value="Genomic_DNA"/>
</dbReference>
<sequence>MRPARRETGWRARVDSDRKFISRQNAPRLRYPLEFETPCFLSPLSKTMKTLSIPKCARCWSFYSTNYASKFEHILSKVVADSIEKRVKRQRDASASAWHAAEKAARISSRRSLESRLGPFRGIALLLLLLVIDAIHSLASARTWAVASRRPRASFPSNFAADYSSLVRGRPPFRPAFEFQLEPEPEPEPVHSRNSFLFALGSRSVDFERSNVRVEIGLHSCGEQAIFVAIRRRPAHLPAIAAGRGRETMLPPSPPYRRDCQVASIVDCRSATAVRSSVRIRGQVKCFRTKLAPPMSNVFHSSREFLEIKSSVVAN</sequence>
<dbReference type="AlphaFoldDB" id="A0AAN9TL52"/>
<accession>A0AAN9TL52</accession>
<evidence type="ECO:0000313" key="1">
    <source>
        <dbReference type="EMBL" id="KAK7600712.1"/>
    </source>
</evidence>
<dbReference type="Proteomes" id="UP001367676">
    <property type="component" value="Unassembled WGS sequence"/>
</dbReference>
<protein>
    <submittedName>
        <fullName evidence="1">Uncharacterized protein</fullName>
    </submittedName>
</protein>
<proteinExistence type="predicted"/>
<comment type="caution">
    <text evidence="1">The sequence shown here is derived from an EMBL/GenBank/DDBJ whole genome shotgun (WGS) entry which is preliminary data.</text>
</comment>
<reference evidence="1 2" key="1">
    <citation type="submission" date="2024-03" db="EMBL/GenBank/DDBJ databases">
        <title>Adaptation during the transition from Ophiocordyceps entomopathogen to insect associate is accompanied by gene loss and intensified selection.</title>
        <authorList>
            <person name="Ward C.M."/>
            <person name="Onetto C.A."/>
            <person name="Borneman A.R."/>
        </authorList>
    </citation>
    <scope>NUCLEOTIDE SEQUENCE [LARGE SCALE GENOMIC DNA]</scope>
    <source>
        <strain evidence="1">AWRI1</strain>
        <tissue evidence="1">Single Adult Female</tissue>
    </source>
</reference>
<keyword evidence="2" id="KW-1185">Reference proteome</keyword>
<name>A0AAN9TL52_9HEMI</name>